<feature type="compositionally biased region" description="Basic residues" evidence="1">
    <location>
        <begin position="457"/>
        <end position="466"/>
    </location>
</feature>
<accession>A4S292</accession>
<sequence length="547" mass="58693">MASQRMNGQGAKFGRFVSIGRVGEPKPAQLPSERREGGDEDRSARPTPGRDEGRWRDENESIDPRRRESGDGGARRYDDGYGRERGYGDRDRGFGSASFDGGARRSRDDDGGYGGSWRSADRRMSGERAGRDYGSGGWQDRDDHRGFGRQARESPDREKSWRRREEPATATATRPVATAPVVRRSLDVNHNAEGALDKLHIPHGAHEWGQEDDDFDDLAPPAWLLQDERGASGGDDRRAQHRVPEPRQSSRSPPTSRVKALVRPKGDGGHFNSAKLPDHLKNLKREPGEEKKLWTPPEPVGGAVKKRPEKVHSTPPKAVPKVTPRSVPEPKTRRSMDISPVSRTPPQPRKSSASKRQPSPSAPHLPPPHPLQQTPPPAPPGAPPPGASRAPPPVPPGVPPPATRAPPLPPTPPPPLPPGAPPARPPLPAGPPPAMPPLDAALKAKLAVSEKSAPAKAAKKKKKKSNISRTASSSENLEDAAENKTPPPKAKIVKGKSKGKNSKSSSHDNLAAAAKKDGGSPPKPNLLPKAKDSPVGNASRAESKISI</sequence>
<feature type="compositionally biased region" description="Low complexity" evidence="1">
    <location>
        <begin position="246"/>
        <end position="257"/>
    </location>
</feature>
<evidence type="ECO:0000256" key="1">
    <source>
        <dbReference type="SAM" id="MobiDB-lite"/>
    </source>
</evidence>
<feature type="compositionally biased region" description="Basic and acidic residues" evidence="1">
    <location>
        <begin position="119"/>
        <end position="131"/>
    </location>
</feature>
<dbReference type="AlphaFoldDB" id="A4S292"/>
<dbReference type="Proteomes" id="UP000001568">
    <property type="component" value="Chromosome 9"/>
</dbReference>
<dbReference type="OrthoDB" id="10656002at2759"/>
<feature type="compositionally biased region" description="Basic and acidic residues" evidence="1">
    <location>
        <begin position="139"/>
        <end position="167"/>
    </location>
</feature>
<protein>
    <recommendedName>
        <fullName evidence="4">BAT2 N-terminal domain-containing protein</fullName>
    </recommendedName>
</protein>
<dbReference type="STRING" id="436017.A4S292"/>
<name>A4S292_OSTLU</name>
<organism evidence="2 3">
    <name type="scientific">Ostreococcus lucimarinus (strain CCE9901)</name>
    <dbReference type="NCBI Taxonomy" id="436017"/>
    <lineage>
        <taxon>Eukaryota</taxon>
        <taxon>Viridiplantae</taxon>
        <taxon>Chlorophyta</taxon>
        <taxon>Mamiellophyceae</taxon>
        <taxon>Mamiellales</taxon>
        <taxon>Bathycoccaceae</taxon>
        <taxon>Ostreococcus</taxon>
    </lineage>
</organism>
<evidence type="ECO:0000313" key="3">
    <source>
        <dbReference type="Proteomes" id="UP000001568"/>
    </source>
</evidence>
<reference evidence="2 3" key="1">
    <citation type="journal article" date="2007" name="Proc. Natl. Acad. Sci. U.S.A.">
        <title>The tiny eukaryote Ostreococcus provides genomic insights into the paradox of plankton speciation.</title>
        <authorList>
            <person name="Palenik B."/>
            <person name="Grimwood J."/>
            <person name="Aerts A."/>
            <person name="Rouze P."/>
            <person name="Salamov A."/>
            <person name="Putnam N."/>
            <person name="Dupont C."/>
            <person name="Jorgensen R."/>
            <person name="Derelle E."/>
            <person name="Rombauts S."/>
            <person name="Zhou K."/>
            <person name="Otillar R."/>
            <person name="Merchant S.S."/>
            <person name="Podell S."/>
            <person name="Gaasterland T."/>
            <person name="Napoli C."/>
            <person name="Gendler K."/>
            <person name="Manuell A."/>
            <person name="Tai V."/>
            <person name="Vallon O."/>
            <person name="Piganeau G."/>
            <person name="Jancek S."/>
            <person name="Heijde M."/>
            <person name="Jabbari K."/>
            <person name="Bowler C."/>
            <person name="Lohr M."/>
            <person name="Robbens S."/>
            <person name="Werner G."/>
            <person name="Dubchak I."/>
            <person name="Pazour G.J."/>
            <person name="Ren Q."/>
            <person name="Paulsen I."/>
            <person name="Delwiche C."/>
            <person name="Schmutz J."/>
            <person name="Rokhsar D."/>
            <person name="Van de Peer Y."/>
            <person name="Moreau H."/>
            <person name="Grigoriev I.V."/>
        </authorList>
    </citation>
    <scope>NUCLEOTIDE SEQUENCE [LARGE SCALE GENOMIC DNA]</scope>
    <source>
        <strain evidence="2 3">CCE9901</strain>
    </source>
</reference>
<evidence type="ECO:0000313" key="2">
    <source>
        <dbReference type="EMBL" id="ABO97786.1"/>
    </source>
</evidence>
<feature type="region of interest" description="Disordered" evidence="1">
    <location>
        <begin position="1"/>
        <end position="547"/>
    </location>
</feature>
<gene>
    <name evidence="2" type="ORF">OSTLU_33369</name>
</gene>
<feature type="compositionally biased region" description="Pro residues" evidence="1">
    <location>
        <begin position="360"/>
        <end position="436"/>
    </location>
</feature>
<dbReference type="OMA" id="GYHHGRR"/>
<feature type="compositionally biased region" description="Basic and acidic residues" evidence="1">
    <location>
        <begin position="32"/>
        <end position="93"/>
    </location>
</feature>
<dbReference type="RefSeq" id="XP_001419493.1">
    <property type="nucleotide sequence ID" value="XM_001419456.1"/>
</dbReference>
<dbReference type="EMBL" id="CP000589">
    <property type="protein sequence ID" value="ABO97786.1"/>
    <property type="molecule type" value="Genomic_DNA"/>
</dbReference>
<dbReference type="GeneID" id="5003580"/>
<feature type="compositionally biased region" description="Basic and acidic residues" evidence="1">
    <location>
        <begin position="276"/>
        <end position="293"/>
    </location>
</feature>
<dbReference type="HOGENOM" id="CLU_498202_0_0_1"/>
<feature type="compositionally biased region" description="Basic and acidic residues" evidence="1">
    <location>
        <begin position="226"/>
        <end position="245"/>
    </location>
</feature>
<dbReference type="KEGG" id="olu:OSTLU_33369"/>
<proteinExistence type="predicted"/>
<evidence type="ECO:0008006" key="4">
    <source>
        <dbReference type="Google" id="ProtNLM"/>
    </source>
</evidence>
<feature type="compositionally biased region" description="Basic and acidic residues" evidence="1">
    <location>
        <begin position="195"/>
        <end position="209"/>
    </location>
</feature>
<dbReference type="Gramene" id="ABO97786">
    <property type="protein sequence ID" value="ABO97786"/>
    <property type="gene ID" value="OSTLU_33369"/>
</dbReference>
<feature type="compositionally biased region" description="Basic residues" evidence="1">
    <location>
        <begin position="491"/>
        <end position="501"/>
    </location>
</feature>
<feature type="compositionally biased region" description="Low complexity" evidence="1">
    <location>
        <begin position="168"/>
        <end position="183"/>
    </location>
</feature>
<keyword evidence="3" id="KW-1185">Reference proteome</keyword>